<reference evidence="1 2" key="1">
    <citation type="submission" date="2024-01" db="EMBL/GenBank/DDBJ databases">
        <title>A telomere-to-telomere, gap-free genome of sweet tea (Lithocarpus litseifolius).</title>
        <authorList>
            <person name="Zhou J."/>
        </authorList>
    </citation>
    <scope>NUCLEOTIDE SEQUENCE [LARGE SCALE GENOMIC DNA]</scope>
    <source>
        <strain evidence="1">Zhou-2022a</strain>
        <tissue evidence="1">Leaf</tissue>
    </source>
</reference>
<organism evidence="1 2">
    <name type="scientific">Lithocarpus litseifolius</name>
    <dbReference type="NCBI Taxonomy" id="425828"/>
    <lineage>
        <taxon>Eukaryota</taxon>
        <taxon>Viridiplantae</taxon>
        <taxon>Streptophyta</taxon>
        <taxon>Embryophyta</taxon>
        <taxon>Tracheophyta</taxon>
        <taxon>Spermatophyta</taxon>
        <taxon>Magnoliopsida</taxon>
        <taxon>eudicotyledons</taxon>
        <taxon>Gunneridae</taxon>
        <taxon>Pentapetalae</taxon>
        <taxon>rosids</taxon>
        <taxon>fabids</taxon>
        <taxon>Fagales</taxon>
        <taxon>Fagaceae</taxon>
        <taxon>Lithocarpus</taxon>
    </lineage>
</organism>
<dbReference type="AlphaFoldDB" id="A0AAW2DLW2"/>
<comment type="caution">
    <text evidence="1">The sequence shown here is derived from an EMBL/GenBank/DDBJ whole genome shotgun (WGS) entry which is preliminary data.</text>
</comment>
<name>A0AAW2DLW2_9ROSI</name>
<gene>
    <name evidence="1" type="ORF">SO802_005243</name>
</gene>
<proteinExistence type="predicted"/>
<evidence type="ECO:0000313" key="2">
    <source>
        <dbReference type="Proteomes" id="UP001459277"/>
    </source>
</evidence>
<dbReference type="PANTHER" id="PTHR34364:SF1">
    <property type="entry name" value="WAS_WASL-INTERACTING FAMILY PROTEIN"/>
    <property type="match status" value="1"/>
</dbReference>
<dbReference type="Proteomes" id="UP001459277">
    <property type="component" value="Unassembled WGS sequence"/>
</dbReference>
<protein>
    <submittedName>
        <fullName evidence="1">Uncharacterized protein</fullName>
    </submittedName>
</protein>
<sequence length="117" mass="13464">MPTNHRSSTPQKCDLCTLGLRKKKWSIQEDFRGGATPVSIPTAKAAPIAEKILHSPSVTKPVKLWEPIPEDKQRELFKWMLEEKRKIKPKDPEEKKRIDEEKAILKQFILAKPIPSI</sequence>
<keyword evidence="2" id="KW-1185">Reference proteome</keyword>
<evidence type="ECO:0000313" key="1">
    <source>
        <dbReference type="EMBL" id="KAL0010135.1"/>
    </source>
</evidence>
<dbReference type="EMBL" id="JAZDWU010000002">
    <property type="protein sequence ID" value="KAL0010135.1"/>
    <property type="molecule type" value="Genomic_DNA"/>
</dbReference>
<accession>A0AAW2DLW2</accession>
<dbReference type="PANTHER" id="PTHR34364">
    <property type="entry name" value="WAS/WASL-INTERACTING FAMILY PROTEIN"/>
    <property type="match status" value="1"/>
</dbReference>